<dbReference type="AlphaFoldDB" id="A0A484AQG8"/>
<comment type="caution">
    <text evidence="1">The sequence shown here is derived from an EMBL/GenBank/DDBJ whole genome shotgun (WGS) entry which is preliminary data.</text>
</comment>
<protein>
    <submittedName>
        <fullName evidence="1">Uncharacterized protein</fullName>
    </submittedName>
</protein>
<reference evidence="1 2" key="1">
    <citation type="journal article" date="2019" name="J. Hered.">
        <title>An Improved Genome Assembly for Drosophila navojoa, the Basal Species in the mojavensis Cluster.</title>
        <authorList>
            <person name="Vanderlinde T."/>
            <person name="Dupim E.G."/>
            <person name="Nazario-Yepiz N.O."/>
            <person name="Carvalho A.B."/>
        </authorList>
    </citation>
    <scope>NUCLEOTIDE SEQUENCE [LARGE SCALE GENOMIC DNA]</scope>
    <source>
        <strain evidence="1">Navoj_Jal97</strain>
        <tissue evidence="1">Whole organism</tissue>
    </source>
</reference>
<feature type="non-terminal residue" evidence="1">
    <location>
        <position position="1"/>
    </location>
</feature>
<proteinExistence type="predicted"/>
<sequence length="46" mass="5002">PCHSRQLAILTPKPLTPQLPVPLCRYDVDVATATQNKEAAIMTKGN</sequence>
<accession>A0A484AQG8</accession>
<organism evidence="1 2">
    <name type="scientific">Drosophila navojoa</name>
    <name type="common">Fruit fly</name>
    <dbReference type="NCBI Taxonomy" id="7232"/>
    <lineage>
        <taxon>Eukaryota</taxon>
        <taxon>Metazoa</taxon>
        <taxon>Ecdysozoa</taxon>
        <taxon>Arthropoda</taxon>
        <taxon>Hexapoda</taxon>
        <taxon>Insecta</taxon>
        <taxon>Pterygota</taxon>
        <taxon>Neoptera</taxon>
        <taxon>Endopterygota</taxon>
        <taxon>Diptera</taxon>
        <taxon>Brachycera</taxon>
        <taxon>Muscomorpha</taxon>
        <taxon>Ephydroidea</taxon>
        <taxon>Drosophilidae</taxon>
        <taxon>Drosophila</taxon>
    </lineage>
</organism>
<name>A0A484AQG8_DRONA</name>
<gene>
    <name evidence="1" type="ORF">AWZ03_014728</name>
</gene>
<keyword evidence="2" id="KW-1185">Reference proteome</keyword>
<evidence type="ECO:0000313" key="2">
    <source>
        <dbReference type="Proteomes" id="UP000295192"/>
    </source>
</evidence>
<dbReference type="EMBL" id="LSRL02001800">
    <property type="protein sequence ID" value="TDG38849.1"/>
    <property type="molecule type" value="Genomic_DNA"/>
</dbReference>
<dbReference type="Proteomes" id="UP000295192">
    <property type="component" value="Unassembled WGS sequence"/>
</dbReference>
<evidence type="ECO:0000313" key="1">
    <source>
        <dbReference type="EMBL" id="TDG38849.1"/>
    </source>
</evidence>